<evidence type="ECO:0000313" key="2">
    <source>
        <dbReference type="Proteomes" id="UP000076502"/>
    </source>
</evidence>
<name>A0A154PR52_DUFNO</name>
<accession>A0A154PR52</accession>
<dbReference type="EMBL" id="KQ435066">
    <property type="protein sequence ID" value="KZC14361.1"/>
    <property type="molecule type" value="Genomic_DNA"/>
</dbReference>
<dbReference type="Proteomes" id="UP000076502">
    <property type="component" value="Unassembled WGS sequence"/>
</dbReference>
<reference evidence="1 2" key="1">
    <citation type="submission" date="2015-07" db="EMBL/GenBank/DDBJ databases">
        <title>The genome of Dufourea novaeangliae.</title>
        <authorList>
            <person name="Pan H."/>
            <person name="Kapheim K."/>
        </authorList>
    </citation>
    <scope>NUCLEOTIDE SEQUENCE [LARGE SCALE GENOMIC DNA]</scope>
    <source>
        <strain evidence="1">0120121106</strain>
        <tissue evidence="1">Whole body</tissue>
    </source>
</reference>
<evidence type="ECO:0000313" key="1">
    <source>
        <dbReference type="EMBL" id="KZC14361.1"/>
    </source>
</evidence>
<sequence length="52" mass="5815">MNFKRDVEKCKENGGGSCNWARRPADAESFSLRNRAHDDGWPGFGGRGNCTR</sequence>
<gene>
    <name evidence="1" type="ORF">WN55_06793</name>
</gene>
<proteinExistence type="predicted"/>
<keyword evidence="2" id="KW-1185">Reference proteome</keyword>
<protein>
    <submittedName>
        <fullName evidence="1">Uncharacterized protein</fullName>
    </submittedName>
</protein>
<organism evidence="1 2">
    <name type="scientific">Dufourea novaeangliae</name>
    <name type="common">Sweat bee</name>
    <dbReference type="NCBI Taxonomy" id="178035"/>
    <lineage>
        <taxon>Eukaryota</taxon>
        <taxon>Metazoa</taxon>
        <taxon>Ecdysozoa</taxon>
        <taxon>Arthropoda</taxon>
        <taxon>Hexapoda</taxon>
        <taxon>Insecta</taxon>
        <taxon>Pterygota</taxon>
        <taxon>Neoptera</taxon>
        <taxon>Endopterygota</taxon>
        <taxon>Hymenoptera</taxon>
        <taxon>Apocrita</taxon>
        <taxon>Aculeata</taxon>
        <taxon>Apoidea</taxon>
        <taxon>Anthophila</taxon>
        <taxon>Halictidae</taxon>
        <taxon>Rophitinae</taxon>
        <taxon>Dufourea</taxon>
    </lineage>
</organism>
<dbReference type="AlphaFoldDB" id="A0A154PR52"/>